<evidence type="ECO:0000256" key="12">
    <source>
        <dbReference type="SAM" id="MobiDB-lite"/>
    </source>
</evidence>
<evidence type="ECO:0000313" key="18">
    <source>
        <dbReference type="Ensembl" id="ENSAPOP00000015711.1"/>
    </source>
</evidence>
<feature type="domain" description="EGF-like" evidence="14">
    <location>
        <begin position="631"/>
        <end position="667"/>
    </location>
</feature>
<dbReference type="InterPro" id="IPR035976">
    <property type="entry name" value="Sushi/SCR/CCP_sf"/>
</dbReference>
<dbReference type="GO" id="GO:0016020">
    <property type="term" value="C:membrane"/>
    <property type="evidence" value="ECO:0007669"/>
    <property type="project" value="UniProtKB-ARBA"/>
</dbReference>
<dbReference type="CDD" id="cd00033">
    <property type="entry name" value="CCP"/>
    <property type="match status" value="1"/>
</dbReference>
<dbReference type="FunFam" id="2.10.25.10:FF:000122">
    <property type="entry name" value="Protein crumbs homolog 2"/>
    <property type="match status" value="1"/>
</dbReference>
<keyword evidence="1" id="KW-0217">Developmental protein</keyword>
<feature type="disulfide bond" evidence="10">
    <location>
        <begin position="657"/>
        <end position="666"/>
    </location>
</feature>
<feature type="domain" description="EGF-like" evidence="14">
    <location>
        <begin position="730"/>
        <end position="766"/>
    </location>
</feature>
<dbReference type="Gene3D" id="2.60.40.10">
    <property type="entry name" value="Immunoglobulins"/>
    <property type="match status" value="3"/>
</dbReference>
<dbReference type="Pfam" id="PF06119">
    <property type="entry name" value="NIDO"/>
    <property type="match status" value="1"/>
</dbReference>
<dbReference type="CDD" id="cd00054">
    <property type="entry name" value="EGF_CA"/>
    <property type="match status" value="12"/>
</dbReference>
<dbReference type="GO" id="GO:0043005">
    <property type="term" value="C:neuron projection"/>
    <property type="evidence" value="ECO:0007669"/>
    <property type="project" value="UniProtKB-ARBA"/>
</dbReference>
<feature type="domain" description="EGF-like" evidence="14">
    <location>
        <begin position="438"/>
        <end position="475"/>
    </location>
</feature>
<dbReference type="FunFam" id="2.10.25.10:FF:000057">
    <property type="entry name" value="protocadherin Fat 1 isoform X2"/>
    <property type="match status" value="1"/>
</dbReference>
<feature type="compositionally biased region" description="Polar residues" evidence="12">
    <location>
        <begin position="1146"/>
        <end position="1159"/>
    </location>
</feature>
<evidence type="ECO:0000259" key="15">
    <source>
        <dbReference type="PROSITE" id="PS50853"/>
    </source>
</evidence>
<proteinExistence type="predicted"/>
<feature type="disulfide bond" evidence="10">
    <location>
        <begin position="579"/>
        <end position="588"/>
    </location>
</feature>
<dbReference type="GO" id="GO:0007160">
    <property type="term" value="P:cell-matrix adhesion"/>
    <property type="evidence" value="ECO:0007669"/>
    <property type="project" value="InterPro"/>
</dbReference>
<feature type="disulfide bond" evidence="10">
    <location>
        <begin position="298"/>
        <end position="307"/>
    </location>
</feature>
<dbReference type="GO" id="GO:0048667">
    <property type="term" value="P:cell morphogenesis involved in neuron differentiation"/>
    <property type="evidence" value="ECO:0007669"/>
    <property type="project" value="UniProtKB-ARBA"/>
</dbReference>
<dbReference type="FunFam" id="2.10.25.10:FF:000745">
    <property type="entry name" value="Sushi, nidogen and EGF like domains 1"/>
    <property type="match status" value="1"/>
</dbReference>
<evidence type="ECO:0000256" key="7">
    <source>
        <dbReference type="ARBA" id="ARBA00023157"/>
    </source>
</evidence>
<dbReference type="InterPro" id="IPR000742">
    <property type="entry name" value="EGF"/>
</dbReference>
<dbReference type="GO" id="GO:0045597">
    <property type="term" value="P:positive regulation of cell differentiation"/>
    <property type="evidence" value="ECO:0007669"/>
    <property type="project" value="UniProtKB-ARBA"/>
</dbReference>
<comment type="caution">
    <text evidence="10">Lacks conserved residue(s) required for the propagation of feature annotation.</text>
</comment>
<dbReference type="InterPro" id="IPR003886">
    <property type="entry name" value="NIDO_dom"/>
</dbReference>
<dbReference type="InterPro" id="IPR018097">
    <property type="entry name" value="EGF_Ca-bd_CS"/>
</dbReference>
<keyword evidence="8" id="KW-0325">Glycoprotein</keyword>
<protein>
    <recommendedName>
        <fullName evidence="9">Sushi, nidogen and EGF-like domain-containing protein 1</fullName>
    </recommendedName>
</protein>
<evidence type="ECO:0000256" key="4">
    <source>
        <dbReference type="ARBA" id="ARBA00022659"/>
    </source>
</evidence>
<feature type="disulfide bond" evidence="11">
    <location>
        <begin position="701"/>
        <end position="728"/>
    </location>
</feature>
<organism evidence="18 19">
    <name type="scientific">Acanthochromis polyacanthus</name>
    <name type="common">spiny chromis</name>
    <dbReference type="NCBI Taxonomy" id="80966"/>
    <lineage>
        <taxon>Eukaryota</taxon>
        <taxon>Metazoa</taxon>
        <taxon>Chordata</taxon>
        <taxon>Craniata</taxon>
        <taxon>Vertebrata</taxon>
        <taxon>Euteleostomi</taxon>
        <taxon>Actinopterygii</taxon>
        <taxon>Neopterygii</taxon>
        <taxon>Teleostei</taxon>
        <taxon>Neoteleostei</taxon>
        <taxon>Acanthomorphata</taxon>
        <taxon>Ovalentaria</taxon>
        <taxon>Pomacentridae</taxon>
        <taxon>Acanthochromis</taxon>
    </lineage>
</organism>
<dbReference type="PANTHER" id="PTHR24049:SF22">
    <property type="entry name" value="DROSOPHILA CRUMBS HOMOLOG"/>
    <property type="match status" value="1"/>
</dbReference>
<dbReference type="InterPro" id="IPR000152">
    <property type="entry name" value="EGF-type_Asp/Asn_hydroxyl_site"/>
</dbReference>
<evidence type="ECO:0000256" key="2">
    <source>
        <dbReference type="ARBA" id="ARBA00022536"/>
    </source>
</evidence>
<feature type="domain" description="Sushi" evidence="16">
    <location>
        <begin position="673"/>
        <end position="730"/>
    </location>
</feature>
<dbReference type="FunFam" id="2.10.25.10:FF:000239">
    <property type="entry name" value="Sushi, nidogen and EGF-like domain-containing protein 1"/>
    <property type="match status" value="1"/>
</dbReference>
<dbReference type="GO" id="GO:1901222">
    <property type="term" value="P:regulation of non-canonical NF-kappaB signal transduction"/>
    <property type="evidence" value="ECO:0007669"/>
    <property type="project" value="UniProtKB-ARBA"/>
</dbReference>
<feature type="disulfide bond" evidence="10">
    <location>
        <begin position="336"/>
        <end position="345"/>
    </location>
</feature>
<dbReference type="Pfam" id="PF00041">
    <property type="entry name" value="fn3"/>
    <property type="match status" value="3"/>
</dbReference>
<dbReference type="CDD" id="cd00063">
    <property type="entry name" value="FN3"/>
    <property type="match status" value="3"/>
</dbReference>
<dbReference type="InterPro" id="IPR013111">
    <property type="entry name" value="EGF_extracell"/>
</dbReference>
<feature type="domain" description="EGF-like" evidence="14">
    <location>
        <begin position="267"/>
        <end position="308"/>
    </location>
</feature>
<feature type="domain" description="EGF-like" evidence="14">
    <location>
        <begin position="806"/>
        <end position="843"/>
    </location>
</feature>
<dbReference type="Proteomes" id="UP000257200">
    <property type="component" value="Unplaced"/>
</dbReference>
<dbReference type="InterPro" id="IPR051022">
    <property type="entry name" value="Notch_Cell-Fate_Det"/>
</dbReference>
<dbReference type="InterPro" id="IPR013783">
    <property type="entry name" value="Ig-like_fold"/>
</dbReference>
<dbReference type="Pfam" id="PF00008">
    <property type="entry name" value="EGF"/>
    <property type="match status" value="8"/>
</dbReference>
<name>A0A3Q1FCU9_9TELE</name>
<evidence type="ECO:0000256" key="1">
    <source>
        <dbReference type="ARBA" id="ARBA00022473"/>
    </source>
</evidence>
<dbReference type="PANTHER" id="PTHR24049">
    <property type="entry name" value="CRUMBS FAMILY MEMBER"/>
    <property type="match status" value="1"/>
</dbReference>
<evidence type="ECO:0000256" key="3">
    <source>
        <dbReference type="ARBA" id="ARBA00022553"/>
    </source>
</evidence>
<feature type="chain" id="PRO_5018661278" description="Sushi, nidogen and EGF-like domain-containing protein 1" evidence="13">
    <location>
        <begin position="24"/>
        <end position="1330"/>
    </location>
</feature>
<dbReference type="Pfam" id="PF12661">
    <property type="entry name" value="hEGF"/>
    <property type="match status" value="3"/>
</dbReference>
<feature type="domain" description="EGF-like" evidence="14">
    <location>
        <begin position="348"/>
        <end position="384"/>
    </location>
</feature>
<keyword evidence="2 10" id="KW-0245">EGF-like domain</keyword>
<dbReference type="SMART" id="SM00181">
    <property type="entry name" value="EGF"/>
    <property type="match status" value="14"/>
</dbReference>
<evidence type="ECO:0000256" key="10">
    <source>
        <dbReference type="PROSITE-ProRule" id="PRU00076"/>
    </source>
</evidence>
<dbReference type="FunFam" id="2.10.25.10:FF:000472">
    <property type="entry name" value="Uncharacterized protein, isoform A"/>
    <property type="match status" value="1"/>
</dbReference>
<dbReference type="PROSITE" id="PS00010">
    <property type="entry name" value="ASX_HYDROXYL"/>
    <property type="match status" value="3"/>
</dbReference>
<feature type="disulfide bond" evidence="10">
    <location>
        <begin position="756"/>
        <end position="765"/>
    </location>
</feature>
<dbReference type="InterPro" id="IPR009030">
    <property type="entry name" value="Growth_fac_rcpt_cys_sf"/>
</dbReference>
<dbReference type="PROSITE" id="PS01187">
    <property type="entry name" value="EGF_CA"/>
    <property type="match status" value="3"/>
</dbReference>
<evidence type="ECO:0000256" key="8">
    <source>
        <dbReference type="ARBA" id="ARBA00023180"/>
    </source>
</evidence>
<dbReference type="SMART" id="SM00179">
    <property type="entry name" value="EGF_CA"/>
    <property type="match status" value="13"/>
</dbReference>
<accession>A0A3Q1FCU9</accession>
<feature type="domain" description="EGF-like" evidence="14">
    <location>
        <begin position="1229"/>
        <end position="1265"/>
    </location>
</feature>
<feature type="domain" description="Fibronectin type-III" evidence="15">
    <location>
        <begin position="944"/>
        <end position="1042"/>
    </location>
</feature>
<feature type="disulfide bond" evidence="10">
    <location>
        <begin position="1255"/>
        <end position="1264"/>
    </location>
</feature>
<dbReference type="FunCoup" id="A0A3Q1FCU9">
    <property type="interactions" value="782"/>
</dbReference>
<dbReference type="PROSITE" id="PS51220">
    <property type="entry name" value="NIDO"/>
    <property type="match status" value="1"/>
</dbReference>
<reference evidence="18" key="1">
    <citation type="submission" date="2025-08" db="UniProtKB">
        <authorList>
            <consortium name="Ensembl"/>
        </authorList>
    </citation>
    <scope>IDENTIFICATION</scope>
</reference>
<dbReference type="FunFam" id="2.60.40.10:FF:000633">
    <property type="entry name" value="Sushi, nidogen and EGF like domains 1"/>
    <property type="match status" value="1"/>
</dbReference>
<evidence type="ECO:0000256" key="11">
    <source>
        <dbReference type="PROSITE-ProRule" id="PRU00302"/>
    </source>
</evidence>
<dbReference type="SUPFAM" id="SSF57184">
    <property type="entry name" value="Growth factor receptor domain"/>
    <property type="match status" value="1"/>
</dbReference>
<dbReference type="FunFam" id="2.10.25.10:FF:000006">
    <property type="entry name" value="Versican core protein-like isoform 1"/>
    <property type="match status" value="1"/>
</dbReference>
<feature type="domain" description="Fibronectin type-III" evidence="15">
    <location>
        <begin position="848"/>
        <end position="943"/>
    </location>
</feature>
<feature type="domain" description="NIDO" evidence="17">
    <location>
        <begin position="102"/>
        <end position="257"/>
    </location>
</feature>
<evidence type="ECO:0000256" key="13">
    <source>
        <dbReference type="SAM" id="SignalP"/>
    </source>
</evidence>
<dbReference type="GO" id="GO:0016358">
    <property type="term" value="P:dendrite development"/>
    <property type="evidence" value="ECO:0007669"/>
    <property type="project" value="UniProtKB-ARBA"/>
</dbReference>
<feature type="disulfide bond" evidence="10">
    <location>
        <begin position="794"/>
        <end position="803"/>
    </location>
</feature>
<dbReference type="SUPFAM" id="SSF57535">
    <property type="entry name" value="Complement control module/SCR domain"/>
    <property type="match status" value="1"/>
</dbReference>
<dbReference type="InterPro" id="IPR000436">
    <property type="entry name" value="Sushi_SCR_CCP_dom"/>
</dbReference>
<keyword evidence="7 10" id="KW-1015">Disulfide bond</keyword>
<sequence length="1330" mass="145884">MVLVLRALLPCFCTLLSLNLVEPAVPLEDFYPFGQDKGDSQTITQDDGGSGLLEISVAFPFFGDRHTGLYVNNNGLVSFLREVSQFTPVAFPIAGDRRVVAPFWADVDNRRAGTVFYRESQDPSILRRASGDVRTYFSEYPDFNATWTLISTWHQVTFFGGNSRTPVNTFQVVLITDGELSFTIFQYNNITWTTGMHASSGGNLAGLGGIAAQAGFNAGDGKRYFNIPGSRTADVVNVEGTTNVGYLGRWVFRIDDAHVEVGGCNNSASVCPHLRPCLNGGQCIDDCITGNPSFTCSCLAGFTGRRCQIDVDECASSPCQNGGTCEDQINGFICQCPPGYTGIHCETDIDECKDRPCFNNASCVQGAGSFTCVCEPGYTGVLCETDIDECESQPCLNGGECVDQVNNFTCTCPATFTGTFCETEMVALQANSTEAENQTALCEDEDCKKHQICEHTSSGIYNCTCAPGFYGDKCEEECLCQNGGICVDINGTCECPSGYTGIYCQFEVTQTPCSNSRPCPDGGPCLEYGGTYLCTCQTGVELDHKDFYPYVQPRSVCDSSPCLNGGYCYERDGGYTCECKYGYWGKHCEKVRLNTCASGPCRNGGSCKEERGSYRCVCPYRFTGKHCEVGKPDPCASSPCLNGGTCFHYIGKYKCECTDAFSGRHCEVSRSSLGCGPPPQVKHAEVQFSSTTSGSMAVYICHPGFTSVPRATQSICGIQGDWSQPPVCEEINECLSQPCFNGGTCRNKIGSYQCVCSEGFSGNRCQSEQDGCESNPCLNGGVCRGYRRNYMCVCKDGFFGDQCQMLEDPCVLKPCGNRGRCWSDRRGNYNCVCKIGLTGKDCEKDLLPPPGLHVLRVEESEVELRWDEPEPSHSLISMFAVTYAPLGHSNPKTDYLDRQQSTHVMRGLVPGLLYNISTVSIRLKTNSNDTSQPATALIRTRPRRVEQLQVVNVSSSQVWLTWLVQAARHAAVSRVHVSLLHSDGSEARTAVLNTSTTEYTFSSLLPGQMYKVDVLTQSGIRADEFPSTSHSAGPLQFWTRPLPPQNLSLSHVTPNSALITWSRHPRSIPDGFVVNVTRGLNTRSRFLPNGKLGSYMLRELTPGQHYYVALTSVRSTGQEQIHKSDLTLKNLPTVTGQGGQGGRTLTPAQSQDLGGTTETENSEELPRYTELVDRRGKITAKFAHLPRKAIRHRTKPDPPIRLEKMEETTNKISLALEIQEEGLKAKPELPQDCRSLPCQNGGTCVSGGDAFICDCAAGFKGRQCELLCQRVPHPCTRLYSETKSVPVWEGGVCHYLYKRTYTVQQDVCYREICEPTVSKKSQNRRTNRQQ</sequence>
<evidence type="ECO:0000256" key="5">
    <source>
        <dbReference type="ARBA" id="ARBA00022729"/>
    </source>
</evidence>
<keyword evidence="19" id="KW-1185">Reference proteome</keyword>
<dbReference type="InterPro" id="IPR036116">
    <property type="entry name" value="FN3_sf"/>
</dbReference>
<feature type="domain" description="EGF-like" evidence="14">
    <location>
        <begin position="592"/>
        <end position="628"/>
    </location>
</feature>
<dbReference type="PROSITE" id="PS50853">
    <property type="entry name" value="FN3"/>
    <property type="match status" value="3"/>
</dbReference>
<feature type="domain" description="EGF-like" evidence="14">
    <location>
        <begin position="768"/>
        <end position="804"/>
    </location>
</feature>
<dbReference type="GO" id="GO:0060218">
    <property type="term" value="P:hematopoietic stem cell differentiation"/>
    <property type="evidence" value="ECO:0007669"/>
    <property type="project" value="UniProtKB-ARBA"/>
</dbReference>
<dbReference type="FunFam" id="2.10.25.10:FF:000066">
    <property type="entry name" value="FAT atypical cadherin 4"/>
    <property type="match status" value="1"/>
</dbReference>
<evidence type="ECO:0000259" key="16">
    <source>
        <dbReference type="PROSITE" id="PS50923"/>
    </source>
</evidence>
<feature type="disulfide bond" evidence="10">
    <location>
        <begin position="618"/>
        <end position="627"/>
    </location>
</feature>
<evidence type="ECO:0000256" key="6">
    <source>
        <dbReference type="ARBA" id="ARBA00022737"/>
    </source>
</evidence>
<dbReference type="GO" id="GO:0031012">
    <property type="term" value="C:extracellular matrix"/>
    <property type="evidence" value="ECO:0007669"/>
    <property type="project" value="UniProtKB-ARBA"/>
</dbReference>
<keyword evidence="6" id="KW-0677">Repeat</keyword>
<keyword evidence="3" id="KW-0597">Phosphoprotein</keyword>
<feature type="domain" description="EGF-like" evidence="14">
    <location>
        <begin position="310"/>
        <end position="346"/>
    </location>
</feature>
<feature type="disulfide bond" evidence="10">
    <location>
        <begin position="833"/>
        <end position="842"/>
    </location>
</feature>
<feature type="disulfide bond" evidence="10">
    <location>
        <begin position="374"/>
        <end position="383"/>
    </location>
</feature>
<dbReference type="GO" id="GO:0001764">
    <property type="term" value="P:neuron migration"/>
    <property type="evidence" value="ECO:0007669"/>
    <property type="project" value="UniProtKB-ARBA"/>
</dbReference>
<dbReference type="PROSITE" id="PS50026">
    <property type="entry name" value="EGF_3"/>
    <property type="match status" value="13"/>
</dbReference>
<keyword evidence="5 13" id="KW-0732">Signal</keyword>
<keyword evidence="4 11" id="KW-0768">Sushi</keyword>
<dbReference type="Gene3D" id="2.10.25.10">
    <property type="entry name" value="Laminin"/>
    <property type="match status" value="13"/>
</dbReference>
<dbReference type="STRING" id="80966.ENSAPOP00000015711"/>
<evidence type="ECO:0000259" key="14">
    <source>
        <dbReference type="PROSITE" id="PS50026"/>
    </source>
</evidence>
<dbReference type="GeneTree" id="ENSGT00940000160730"/>
<dbReference type="GO" id="GO:0005509">
    <property type="term" value="F:calcium ion binding"/>
    <property type="evidence" value="ECO:0007669"/>
    <property type="project" value="InterPro"/>
</dbReference>
<dbReference type="SUPFAM" id="SSF49265">
    <property type="entry name" value="Fibronectin type III"/>
    <property type="match status" value="2"/>
</dbReference>
<dbReference type="InParanoid" id="A0A3Q1FCU9"/>
<feature type="domain" description="EGF-like" evidence="14">
    <location>
        <begin position="553"/>
        <end position="589"/>
    </location>
</feature>
<feature type="signal peptide" evidence="13">
    <location>
        <begin position="1"/>
        <end position="23"/>
    </location>
</feature>
<dbReference type="GO" id="GO:0048646">
    <property type="term" value="P:anatomical structure formation involved in morphogenesis"/>
    <property type="evidence" value="ECO:0007669"/>
    <property type="project" value="UniProtKB-ARBA"/>
</dbReference>
<feature type="disulfide bond" evidence="10">
    <location>
        <begin position="495"/>
        <end position="504"/>
    </location>
</feature>
<dbReference type="PRINTS" id="PR00010">
    <property type="entry name" value="EGFBLOOD"/>
</dbReference>
<dbReference type="PROSITE" id="PS50923">
    <property type="entry name" value="SUSHI"/>
    <property type="match status" value="1"/>
</dbReference>
<dbReference type="SMART" id="SM00539">
    <property type="entry name" value="NIDO"/>
    <property type="match status" value="1"/>
</dbReference>
<dbReference type="PROSITE" id="PS00022">
    <property type="entry name" value="EGF_1"/>
    <property type="match status" value="13"/>
</dbReference>
<reference evidence="18" key="2">
    <citation type="submission" date="2025-09" db="UniProtKB">
        <authorList>
            <consortium name="Ensembl"/>
        </authorList>
    </citation>
    <scope>IDENTIFICATION</scope>
</reference>
<feature type="domain" description="EGF-like" evidence="14">
    <location>
        <begin position="476"/>
        <end position="505"/>
    </location>
</feature>
<feature type="disulfide bond" evidence="10">
    <location>
        <begin position="465"/>
        <end position="474"/>
    </location>
</feature>
<dbReference type="Ensembl" id="ENSAPOT00000024469.1">
    <property type="protein sequence ID" value="ENSAPOP00000015711.1"/>
    <property type="gene ID" value="ENSAPOG00000018958.1"/>
</dbReference>
<feature type="domain" description="EGF-like" evidence="14">
    <location>
        <begin position="386"/>
        <end position="422"/>
    </location>
</feature>
<dbReference type="SMART" id="SM00060">
    <property type="entry name" value="FN3"/>
    <property type="match status" value="3"/>
</dbReference>
<dbReference type="InterPro" id="IPR003961">
    <property type="entry name" value="FN3_dom"/>
</dbReference>
<dbReference type="Pfam" id="PF07974">
    <property type="entry name" value="EGF_2"/>
    <property type="match status" value="1"/>
</dbReference>
<evidence type="ECO:0000256" key="9">
    <source>
        <dbReference type="ARBA" id="ARBA00072259"/>
    </source>
</evidence>
<evidence type="ECO:0000313" key="19">
    <source>
        <dbReference type="Proteomes" id="UP000257200"/>
    </source>
</evidence>
<dbReference type="GO" id="GO:0009887">
    <property type="term" value="P:animal organ morphogenesis"/>
    <property type="evidence" value="ECO:0007669"/>
    <property type="project" value="UniProtKB-ARBA"/>
</dbReference>
<dbReference type="SMART" id="SM00032">
    <property type="entry name" value="CCP"/>
    <property type="match status" value="1"/>
</dbReference>
<dbReference type="FunFam" id="2.10.25.10:FF:000213">
    <property type="entry name" value="sushi, nidogen and EGF-like domain-containing protein 1"/>
    <property type="match status" value="1"/>
</dbReference>
<dbReference type="InterPro" id="IPR001881">
    <property type="entry name" value="EGF-like_Ca-bd_dom"/>
</dbReference>
<dbReference type="FunFam" id="2.10.25.10:FF:000172">
    <property type="entry name" value="FAT atypical cadherin 3"/>
    <property type="match status" value="1"/>
</dbReference>
<dbReference type="InterPro" id="IPR013032">
    <property type="entry name" value="EGF-like_CS"/>
</dbReference>
<feature type="region of interest" description="Disordered" evidence="12">
    <location>
        <begin position="1130"/>
        <end position="1166"/>
    </location>
</feature>
<feature type="domain" description="Fibronectin type-III" evidence="15">
    <location>
        <begin position="1043"/>
        <end position="1138"/>
    </location>
</feature>
<evidence type="ECO:0000259" key="17">
    <source>
        <dbReference type="PROSITE" id="PS51220"/>
    </source>
</evidence>
<dbReference type="FunFam" id="2.10.25.10:FF:000255">
    <property type="entry name" value="Sushi, nidogen and EGF-like domains 1"/>
    <property type="match status" value="1"/>
</dbReference>
<dbReference type="PROSITE" id="PS01186">
    <property type="entry name" value="EGF_2"/>
    <property type="match status" value="7"/>
</dbReference>
<dbReference type="SUPFAM" id="SSF57196">
    <property type="entry name" value="EGF/Laminin"/>
    <property type="match status" value="11"/>
</dbReference>
<feature type="disulfide bond" evidence="10">
    <location>
        <begin position="412"/>
        <end position="421"/>
    </location>
</feature>